<dbReference type="EMBL" id="CACRSL010000003">
    <property type="protein sequence ID" value="VYT17648.1"/>
    <property type="molecule type" value="Genomic_DNA"/>
</dbReference>
<gene>
    <name evidence="2" type="ORF">AULFYP135_01962</name>
</gene>
<dbReference type="AlphaFoldDB" id="A0A6N2UJ56"/>
<accession>A0A6N2UJ56</accession>
<sequence length="62" mass="6834">MERIALTVPEMAKSLGIGVNKAYDLLHIEGFPCIRVGGKYIIPIEPLKKWMECAAGKEAPHV</sequence>
<feature type="domain" description="Helix-turn-helix" evidence="1">
    <location>
        <begin position="6"/>
        <end position="52"/>
    </location>
</feature>
<proteinExistence type="predicted"/>
<dbReference type="InterPro" id="IPR010093">
    <property type="entry name" value="SinI_DNA-bd"/>
</dbReference>
<dbReference type="NCBIfam" id="TIGR01764">
    <property type="entry name" value="excise"/>
    <property type="match status" value="1"/>
</dbReference>
<dbReference type="Pfam" id="PF12728">
    <property type="entry name" value="HTH_17"/>
    <property type="match status" value="1"/>
</dbReference>
<organism evidence="2">
    <name type="scientific">uncultured Anaerotruncus sp</name>
    <dbReference type="NCBI Taxonomy" id="905011"/>
    <lineage>
        <taxon>Bacteria</taxon>
        <taxon>Bacillati</taxon>
        <taxon>Bacillota</taxon>
        <taxon>Clostridia</taxon>
        <taxon>Eubacteriales</taxon>
        <taxon>Oscillospiraceae</taxon>
        <taxon>Anaerotruncus</taxon>
        <taxon>environmental samples</taxon>
    </lineage>
</organism>
<reference evidence="2" key="1">
    <citation type="submission" date="2019-11" db="EMBL/GenBank/DDBJ databases">
        <authorList>
            <person name="Feng L."/>
        </authorList>
    </citation>
    <scope>NUCLEOTIDE SEQUENCE</scope>
    <source>
        <strain evidence="2">AundefinedLFYP135</strain>
    </source>
</reference>
<dbReference type="GO" id="GO:0003677">
    <property type="term" value="F:DNA binding"/>
    <property type="evidence" value="ECO:0007669"/>
    <property type="project" value="InterPro"/>
</dbReference>
<evidence type="ECO:0000313" key="2">
    <source>
        <dbReference type="EMBL" id="VYT17648.1"/>
    </source>
</evidence>
<protein>
    <submittedName>
        <fullName evidence="2">Helix-turn-helix domain protein</fullName>
    </submittedName>
</protein>
<name>A0A6N2UJ56_9FIRM</name>
<dbReference type="InterPro" id="IPR041657">
    <property type="entry name" value="HTH_17"/>
</dbReference>
<evidence type="ECO:0000259" key="1">
    <source>
        <dbReference type="Pfam" id="PF12728"/>
    </source>
</evidence>